<keyword evidence="2" id="KW-1185">Reference proteome</keyword>
<dbReference type="AlphaFoldDB" id="A0A9N9C7F5"/>
<proteinExistence type="predicted"/>
<sequence>MSLNFSDNSKKEAWFDEDMFFNKTNPTKVNITTLDDNDVYFDEANEEVPSGSDNTHDVLWSFH</sequence>
<reference evidence="1" key="1">
    <citation type="submission" date="2021-06" db="EMBL/GenBank/DDBJ databases">
        <authorList>
            <person name="Kallberg Y."/>
            <person name="Tangrot J."/>
            <person name="Rosling A."/>
        </authorList>
    </citation>
    <scope>NUCLEOTIDE SEQUENCE</scope>
    <source>
        <strain evidence="1">UK204</strain>
    </source>
</reference>
<accession>A0A9N9C7F5</accession>
<evidence type="ECO:0000313" key="2">
    <source>
        <dbReference type="Proteomes" id="UP000789570"/>
    </source>
</evidence>
<comment type="caution">
    <text evidence="1">The sequence shown here is derived from an EMBL/GenBank/DDBJ whole genome shotgun (WGS) entry which is preliminary data.</text>
</comment>
<gene>
    <name evidence="1" type="ORF">FCALED_LOCUS8085</name>
</gene>
<name>A0A9N9C7F5_9GLOM</name>
<organism evidence="1 2">
    <name type="scientific">Funneliformis caledonium</name>
    <dbReference type="NCBI Taxonomy" id="1117310"/>
    <lineage>
        <taxon>Eukaryota</taxon>
        <taxon>Fungi</taxon>
        <taxon>Fungi incertae sedis</taxon>
        <taxon>Mucoromycota</taxon>
        <taxon>Glomeromycotina</taxon>
        <taxon>Glomeromycetes</taxon>
        <taxon>Glomerales</taxon>
        <taxon>Glomeraceae</taxon>
        <taxon>Funneliformis</taxon>
    </lineage>
</organism>
<dbReference type="OrthoDB" id="2437213at2759"/>
<dbReference type="EMBL" id="CAJVPQ010002282">
    <property type="protein sequence ID" value="CAG8590823.1"/>
    <property type="molecule type" value="Genomic_DNA"/>
</dbReference>
<protein>
    <submittedName>
        <fullName evidence="1">7132_t:CDS:1</fullName>
    </submittedName>
</protein>
<dbReference type="Proteomes" id="UP000789570">
    <property type="component" value="Unassembled WGS sequence"/>
</dbReference>
<evidence type="ECO:0000313" key="1">
    <source>
        <dbReference type="EMBL" id="CAG8590823.1"/>
    </source>
</evidence>